<evidence type="ECO:0000313" key="2">
    <source>
        <dbReference type="Proteomes" id="UP000265431"/>
    </source>
</evidence>
<reference evidence="1 2" key="1">
    <citation type="submission" date="2018-08" db="EMBL/GenBank/DDBJ databases">
        <title>Henriciella mobilis sp. nov., isolated from seawater.</title>
        <authorList>
            <person name="Cheng H."/>
            <person name="Wu Y.-H."/>
            <person name="Xu X.-W."/>
            <person name="Guo L.-L."/>
        </authorList>
    </citation>
    <scope>NUCLEOTIDE SEQUENCE [LARGE SCALE GENOMIC DNA]</scope>
    <source>
        <strain evidence="1 2">CCUG66934</strain>
    </source>
</reference>
<evidence type="ECO:0000313" key="1">
    <source>
        <dbReference type="EMBL" id="RIJ26121.1"/>
    </source>
</evidence>
<keyword evidence="2" id="KW-1185">Reference proteome</keyword>
<name>A0A399R6J4_9PROT</name>
<dbReference type="AlphaFoldDB" id="A0A399R6J4"/>
<protein>
    <submittedName>
        <fullName evidence="1">Uncharacterized protein</fullName>
    </submittedName>
</protein>
<sequence>MLVGAIAFFSTQSLAVAEQVFYCIPDEVSYLGLVDGEFASDARRTSELERRFTVAFVESSDEPSLVAAKLSTRSDELPCYLDMTESGDLRRQLAEKGNPLEVSDHIDCQTLGAGFAFNTENNTFIYRGERLGLVTHPYTATSSTFTKDQWENSIGYTGSFMAVGSCETF</sequence>
<dbReference type="EMBL" id="QWGB01000003">
    <property type="protein sequence ID" value="RIJ26121.1"/>
    <property type="molecule type" value="Genomic_DNA"/>
</dbReference>
<dbReference type="Proteomes" id="UP000265431">
    <property type="component" value="Unassembled WGS sequence"/>
</dbReference>
<organism evidence="1 2">
    <name type="scientific">Henriciella barbarensis</name>
    <dbReference type="NCBI Taxonomy" id="86342"/>
    <lineage>
        <taxon>Bacteria</taxon>
        <taxon>Pseudomonadati</taxon>
        <taxon>Pseudomonadota</taxon>
        <taxon>Alphaproteobacteria</taxon>
        <taxon>Hyphomonadales</taxon>
        <taxon>Hyphomonadaceae</taxon>
        <taxon>Henriciella</taxon>
    </lineage>
</organism>
<accession>A0A399R6J4</accession>
<gene>
    <name evidence="1" type="ORF">D1224_00435</name>
</gene>
<proteinExistence type="predicted"/>
<comment type="caution">
    <text evidence="1">The sequence shown here is derived from an EMBL/GenBank/DDBJ whole genome shotgun (WGS) entry which is preliminary data.</text>
</comment>